<dbReference type="InParanoid" id="E0V9Z3"/>
<name>E0V9Z3_PEDHC</name>
<reference evidence="1" key="2">
    <citation type="submission" date="2007-04" db="EMBL/GenBank/DDBJ databases">
        <title>The genome of the human body louse.</title>
        <authorList>
            <consortium name="The Human Body Louse Genome Consortium"/>
            <person name="Kirkness E."/>
            <person name="Walenz B."/>
            <person name="Hass B."/>
            <person name="Bruggner R."/>
            <person name="Strausberg R."/>
        </authorList>
    </citation>
    <scope>NUCLEOTIDE SEQUENCE</scope>
    <source>
        <strain evidence="1">USDA</strain>
    </source>
</reference>
<evidence type="ECO:0000313" key="1">
    <source>
        <dbReference type="EMBL" id="EEB10199.1"/>
    </source>
</evidence>
<dbReference type="HOGENOM" id="CLU_2429707_0_0_1"/>
<evidence type="ECO:0000313" key="3">
    <source>
        <dbReference type="Proteomes" id="UP000009046"/>
    </source>
</evidence>
<dbReference type="EMBL" id="AAZO01000294">
    <property type="status" value="NOT_ANNOTATED_CDS"/>
    <property type="molecule type" value="Genomic_DNA"/>
</dbReference>
<dbReference type="KEGG" id="phu:Phum_PHUM024460"/>
<organism>
    <name type="scientific">Pediculus humanus subsp. corporis</name>
    <name type="common">Body louse</name>
    <dbReference type="NCBI Taxonomy" id="121224"/>
    <lineage>
        <taxon>Eukaryota</taxon>
        <taxon>Metazoa</taxon>
        <taxon>Ecdysozoa</taxon>
        <taxon>Arthropoda</taxon>
        <taxon>Hexapoda</taxon>
        <taxon>Insecta</taxon>
        <taxon>Pterygota</taxon>
        <taxon>Neoptera</taxon>
        <taxon>Paraneoptera</taxon>
        <taxon>Psocodea</taxon>
        <taxon>Troctomorpha</taxon>
        <taxon>Phthiraptera</taxon>
        <taxon>Anoplura</taxon>
        <taxon>Pediculidae</taxon>
        <taxon>Pediculus</taxon>
    </lineage>
</organism>
<reference evidence="1" key="1">
    <citation type="submission" date="2007-04" db="EMBL/GenBank/DDBJ databases">
        <title>Annotation of Pediculus humanus corporis strain USDA.</title>
        <authorList>
            <person name="Kirkness E."/>
            <person name="Hannick L."/>
            <person name="Hass B."/>
            <person name="Bruggner R."/>
            <person name="Lawson D."/>
            <person name="Bidwell S."/>
            <person name="Joardar V."/>
            <person name="Caler E."/>
            <person name="Walenz B."/>
            <person name="Inman J."/>
            <person name="Schobel S."/>
            <person name="Galinsky K."/>
            <person name="Amedeo P."/>
            <person name="Strausberg R."/>
        </authorList>
    </citation>
    <scope>NUCLEOTIDE SEQUENCE</scope>
    <source>
        <strain evidence="1">USDA</strain>
    </source>
</reference>
<dbReference type="RefSeq" id="XP_002422937.1">
    <property type="nucleotide sequence ID" value="XM_002422892.1"/>
</dbReference>
<dbReference type="VEuPathDB" id="VectorBase:PHUM024460"/>
<accession>E0V9Z3</accession>
<proteinExistence type="predicted"/>
<protein>
    <submittedName>
        <fullName evidence="1 2">Uncharacterized protein</fullName>
    </submittedName>
</protein>
<dbReference type="EnsemblMetazoa" id="PHUM024460-RA">
    <property type="protein sequence ID" value="PHUM024460-PA"/>
    <property type="gene ID" value="PHUM024460"/>
</dbReference>
<dbReference type="CTD" id="8233900"/>
<dbReference type="EMBL" id="DS235001">
    <property type="protein sequence ID" value="EEB10199.1"/>
    <property type="molecule type" value="Genomic_DNA"/>
</dbReference>
<dbReference type="Proteomes" id="UP000009046">
    <property type="component" value="Unassembled WGS sequence"/>
</dbReference>
<keyword evidence="3" id="KW-1185">Reference proteome</keyword>
<sequence length="91" mass="10022">MVVYPWFHETSNLDSSDIRTEISIDDACPMCSCSGVVAEVDGEQSGKFLYHIGPRQGKSGHVCLRVKKNMPSNELENEEGKTGGGRGKWSF</sequence>
<reference evidence="2" key="3">
    <citation type="submission" date="2021-02" db="UniProtKB">
        <authorList>
            <consortium name="EnsemblMetazoa"/>
        </authorList>
    </citation>
    <scope>IDENTIFICATION</scope>
    <source>
        <strain evidence="2">USDA</strain>
    </source>
</reference>
<evidence type="ECO:0000313" key="2">
    <source>
        <dbReference type="EnsemblMetazoa" id="PHUM024460-PA"/>
    </source>
</evidence>
<dbReference type="GeneID" id="8233900"/>
<gene>
    <name evidence="2" type="primary">8233900</name>
    <name evidence="1" type="ORF">Phum_PHUM024460</name>
</gene>
<dbReference type="AlphaFoldDB" id="E0V9Z3"/>